<dbReference type="PIRSF" id="PIRSF000497">
    <property type="entry name" value="MAT"/>
    <property type="match status" value="1"/>
</dbReference>
<dbReference type="UniPathway" id="UPA00315">
    <property type="reaction ID" value="UER00080"/>
</dbReference>
<comment type="function">
    <text evidence="10">Catalyzes the formation of S-adenosylmethionine (AdoMet) from methionine and ATP. The overall synthetic reaction is composed of two sequential steps, AdoMet formation and the subsequent tripolyphosphate hydrolysis which occurs prior to release of AdoMet from the enzyme.</text>
</comment>
<feature type="domain" description="S-adenosylmethionine synthetase N-terminal" evidence="14">
    <location>
        <begin position="6"/>
        <end position="117"/>
    </location>
</feature>
<feature type="binding site" description="in other chain" evidence="10">
    <location>
        <position position="17"/>
    </location>
    <ligand>
        <name>ATP</name>
        <dbReference type="ChEBI" id="CHEBI:30616"/>
        <note>ligand shared between two neighboring subunits</note>
    </ligand>
</feature>
<evidence type="ECO:0000256" key="7">
    <source>
        <dbReference type="ARBA" id="ARBA00022840"/>
    </source>
</evidence>
<evidence type="ECO:0000256" key="2">
    <source>
        <dbReference type="ARBA" id="ARBA00009685"/>
    </source>
</evidence>
<dbReference type="Pfam" id="PF02772">
    <property type="entry name" value="S-AdoMet_synt_M"/>
    <property type="match status" value="1"/>
</dbReference>
<comment type="catalytic activity">
    <reaction evidence="10">
        <text>L-methionine + ATP + H2O = S-adenosyl-L-methionine + phosphate + diphosphate</text>
        <dbReference type="Rhea" id="RHEA:21080"/>
        <dbReference type="ChEBI" id="CHEBI:15377"/>
        <dbReference type="ChEBI" id="CHEBI:30616"/>
        <dbReference type="ChEBI" id="CHEBI:33019"/>
        <dbReference type="ChEBI" id="CHEBI:43474"/>
        <dbReference type="ChEBI" id="CHEBI:57844"/>
        <dbReference type="ChEBI" id="CHEBI:59789"/>
        <dbReference type="EC" id="2.5.1.6"/>
    </reaction>
</comment>
<keyword evidence="8 10" id="KW-0460">Magnesium</keyword>
<dbReference type="AlphaFoldDB" id="A0A219B1D1"/>
<dbReference type="OrthoDB" id="9801686at2"/>
<proteinExistence type="inferred from homology"/>
<dbReference type="InterPro" id="IPR002133">
    <property type="entry name" value="S-AdoMet_synthetase"/>
</dbReference>
<keyword evidence="6 10" id="KW-0547">Nucleotide-binding</keyword>
<dbReference type="GO" id="GO:0006556">
    <property type="term" value="P:S-adenosylmethionine biosynthetic process"/>
    <property type="evidence" value="ECO:0007669"/>
    <property type="project" value="UniProtKB-UniRule"/>
</dbReference>
<feature type="binding site" evidence="10">
    <location>
        <position position="262"/>
    </location>
    <ligand>
        <name>ATP</name>
        <dbReference type="ChEBI" id="CHEBI:30616"/>
        <note>ligand shared between two neighboring subunits</note>
    </ligand>
</feature>
<dbReference type="NCBIfam" id="TIGR01034">
    <property type="entry name" value="metK"/>
    <property type="match status" value="1"/>
</dbReference>
<feature type="binding site" evidence="10">
    <location>
        <position position="289"/>
    </location>
    <ligand>
        <name>ATP</name>
        <dbReference type="ChEBI" id="CHEBI:30616"/>
        <note>ligand shared between two neighboring subunits</note>
    </ligand>
</feature>
<dbReference type="EMBL" id="NFZT01000001">
    <property type="protein sequence ID" value="OWV32135.1"/>
    <property type="molecule type" value="Genomic_DNA"/>
</dbReference>
<evidence type="ECO:0000259" key="15">
    <source>
        <dbReference type="Pfam" id="PF02772"/>
    </source>
</evidence>
<sequence length="408" mass="44591">MARSDYIFTSESVSEGHPDKVSDQISDAVVDLMIDKEPEARVACETLTTTDRVVLAGEVRCRPMYDLAEHATTHGWAPGSLEAIEDAVRSTVKDIGYEQEGFHWRTLDLQNFLHGQSTEIAQGVDAGGEGSNKDEGAGDQGIMFGFACDETPELMPATLHYSHRILKRLADDRKGRKVAFLEPDAKSQVTLRYVDGMPQRAEAVVVSTQHAAGYHEGAKEAELKSYVRDVIAAELPDGWVDDKTVFHINPTGAFEIGGPDGDAGLTGRKIIVDTYGGAAPHGGGAFSGKDPTKVDRSAAYITRYMAKNIVAAGIGKRCTIQLSYAIGVSEPLSLYVDLGSDPQVDPAKLENWLRERVRLTPRGIREHLNLNKPIYQKSAAYGHFGRTPDGDLFPWERTDLVDELKSAF</sequence>
<feature type="binding site" description="in other chain" evidence="10">
    <location>
        <begin position="268"/>
        <end position="269"/>
    </location>
    <ligand>
        <name>ATP</name>
        <dbReference type="ChEBI" id="CHEBI:30616"/>
        <note>ligand shared between two neighboring subunits</note>
    </ligand>
</feature>
<feature type="domain" description="S-adenosylmethionine synthetase C-terminal" evidence="16">
    <location>
        <begin position="256"/>
        <end position="397"/>
    </location>
</feature>
<evidence type="ECO:0000256" key="8">
    <source>
        <dbReference type="ARBA" id="ARBA00022842"/>
    </source>
</evidence>
<evidence type="ECO:0000256" key="4">
    <source>
        <dbReference type="ARBA" id="ARBA00022679"/>
    </source>
</evidence>
<evidence type="ECO:0000256" key="6">
    <source>
        <dbReference type="ARBA" id="ARBA00022741"/>
    </source>
</evidence>
<dbReference type="Proteomes" id="UP000198462">
    <property type="component" value="Unassembled WGS sequence"/>
</dbReference>
<keyword evidence="10" id="KW-0963">Cytoplasm</keyword>
<evidence type="ECO:0000256" key="3">
    <source>
        <dbReference type="ARBA" id="ARBA00022563"/>
    </source>
</evidence>
<feature type="binding site" description="in other chain" evidence="10">
    <location>
        <position position="116"/>
    </location>
    <ligand>
        <name>L-methionine</name>
        <dbReference type="ChEBI" id="CHEBI:57844"/>
        <note>ligand shared between two neighboring subunits</note>
    </ligand>
</feature>
<comment type="caution">
    <text evidence="17">The sequence shown here is derived from an EMBL/GenBank/DDBJ whole genome shotgun (WGS) entry which is preliminary data.</text>
</comment>
<dbReference type="PROSITE" id="PS00376">
    <property type="entry name" value="ADOMET_SYNTHASE_1"/>
    <property type="match status" value="1"/>
</dbReference>
<dbReference type="GO" id="GO:0005524">
    <property type="term" value="F:ATP binding"/>
    <property type="evidence" value="ECO:0007669"/>
    <property type="project" value="UniProtKB-UniRule"/>
</dbReference>
<evidence type="ECO:0000256" key="13">
    <source>
        <dbReference type="SAM" id="MobiDB-lite"/>
    </source>
</evidence>
<feature type="binding site" evidence="10">
    <location>
        <position position="19"/>
    </location>
    <ligand>
        <name>Mg(2+)</name>
        <dbReference type="ChEBI" id="CHEBI:18420"/>
    </ligand>
</feature>
<keyword evidence="5 10" id="KW-0479">Metal-binding</keyword>
<evidence type="ECO:0000259" key="14">
    <source>
        <dbReference type="Pfam" id="PF00438"/>
    </source>
</evidence>
<dbReference type="GO" id="GO:0000287">
    <property type="term" value="F:magnesium ion binding"/>
    <property type="evidence" value="ECO:0007669"/>
    <property type="project" value="UniProtKB-UniRule"/>
</dbReference>
<feature type="binding site" evidence="10">
    <location>
        <position position="262"/>
    </location>
    <ligand>
        <name>L-methionine</name>
        <dbReference type="ChEBI" id="CHEBI:57844"/>
        <note>ligand shared between two neighboring subunits</note>
    </ligand>
</feature>
<evidence type="ECO:0000256" key="1">
    <source>
        <dbReference type="ARBA" id="ARBA00005224"/>
    </source>
</evidence>
<dbReference type="Pfam" id="PF02773">
    <property type="entry name" value="S-AdoMet_synt_C"/>
    <property type="match status" value="1"/>
</dbReference>
<name>A0A219B1D1_9SPHN</name>
<evidence type="ECO:0000256" key="5">
    <source>
        <dbReference type="ARBA" id="ARBA00022723"/>
    </source>
</evidence>
<evidence type="ECO:0000259" key="16">
    <source>
        <dbReference type="Pfam" id="PF02773"/>
    </source>
</evidence>
<evidence type="ECO:0000256" key="11">
    <source>
        <dbReference type="RuleBase" id="RU000542"/>
    </source>
</evidence>
<dbReference type="HAMAP" id="MF_00086">
    <property type="entry name" value="S_AdoMet_synth1"/>
    <property type="match status" value="1"/>
</dbReference>
<keyword evidence="7 10" id="KW-0067">ATP-binding</keyword>
<comment type="pathway">
    <text evidence="1 10">Amino-acid biosynthesis; S-adenosyl-L-methionine biosynthesis; S-adenosyl-L-methionine from L-methionine: step 1/1.</text>
</comment>
<feature type="binding site" evidence="10">
    <location>
        <position position="45"/>
    </location>
    <ligand>
        <name>K(+)</name>
        <dbReference type="ChEBI" id="CHEBI:29103"/>
    </ligand>
</feature>
<evidence type="ECO:0000313" key="18">
    <source>
        <dbReference type="Proteomes" id="UP000198462"/>
    </source>
</evidence>
<dbReference type="EC" id="2.5.1.6" evidence="10"/>
<evidence type="ECO:0000313" key="17">
    <source>
        <dbReference type="EMBL" id="OWV32135.1"/>
    </source>
</evidence>
<organism evidence="17 18">
    <name type="scientific">Pacificimonas flava</name>
    <dbReference type="NCBI Taxonomy" id="1234595"/>
    <lineage>
        <taxon>Bacteria</taxon>
        <taxon>Pseudomonadati</taxon>
        <taxon>Pseudomonadota</taxon>
        <taxon>Alphaproteobacteria</taxon>
        <taxon>Sphingomonadales</taxon>
        <taxon>Sphingosinicellaceae</taxon>
        <taxon>Pacificimonas</taxon>
    </lineage>
</organism>
<evidence type="ECO:0000256" key="10">
    <source>
        <dbReference type="HAMAP-Rule" id="MF_00086"/>
    </source>
</evidence>
<dbReference type="Pfam" id="PF00438">
    <property type="entry name" value="S-AdoMet_synt_N"/>
    <property type="match status" value="1"/>
</dbReference>
<evidence type="ECO:0000256" key="9">
    <source>
        <dbReference type="ARBA" id="ARBA00022958"/>
    </source>
</evidence>
<gene>
    <name evidence="10" type="primary">metK</name>
    <name evidence="17" type="ORF">B5C34_00835</name>
</gene>
<comment type="cofactor">
    <cofactor evidence="10">
        <name>K(+)</name>
        <dbReference type="ChEBI" id="CHEBI:29103"/>
    </cofactor>
    <text evidence="10">Binds 1 potassium ion per subunit.</text>
</comment>
<protein>
    <recommendedName>
        <fullName evidence="10">S-adenosylmethionine synthase</fullName>
        <shortName evidence="10">AdoMet synthase</shortName>
        <ecNumber evidence="10">2.5.1.6</ecNumber>
    </recommendedName>
    <alternativeName>
        <fullName evidence="10">MAT</fullName>
    </alternativeName>
    <alternativeName>
        <fullName evidence="10">Methionine adenosyltransferase</fullName>
    </alternativeName>
</protein>
<feature type="region of interest" description="Flexible loop" evidence="10">
    <location>
        <begin position="116"/>
        <end position="126"/>
    </location>
</feature>
<keyword evidence="3 10" id="KW-0554">One-carbon metabolism</keyword>
<dbReference type="InterPro" id="IPR022629">
    <property type="entry name" value="S-AdoMet_synt_central"/>
</dbReference>
<comment type="caution">
    <text evidence="10">Lacks conserved residue(s) required for the propagation of feature annotation.</text>
</comment>
<keyword evidence="9 10" id="KW-0630">Potassium</keyword>
<dbReference type="PANTHER" id="PTHR11964">
    <property type="entry name" value="S-ADENOSYLMETHIONINE SYNTHETASE"/>
    <property type="match status" value="1"/>
</dbReference>
<feature type="binding site" evidence="10">
    <location>
        <position position="285"/>
    </location>
    <ligand>
        <name>ATP</name>
        <dbReference type="ChEBI" id="CHEBI:30616"/>
        <note>ligand shared between two neighboring subunits</note>
    </ligand>
</feature>
<accession>A0A219B1D1</accession>
<dbReference type="InterPro" id="IPR022636">
    <property type="entry name" value="S-AdoMet_synthetase_sfam"/>
</dbReference>
<keyword evidence="18" id="KW-1185">Reference proteome</keyword>
<feature type="binding site" description="in other chain" evidence="10">
    <location>
        <position position="293"/>
    </location>
    <ligand>
        <name>L-methionine</name>
        <dbReference type="ChEBI" id="CHEBI:57844"/>
        <note>ligand shared between two neighboring subunits</note>
    </ligand>
</feature>
<dbReference type="GO" id="GO:0006730">
    <property type="term" value="P:one-carbon metabolic process"/>
    <property type="evidence" value="ECO:0007669"/>
    <property type="project" value="UniProtKB-KW"/>
</dbReference>
<dbReference type="CDD" id="cd18079">
    <property type="entry name" value="S-AdoMet_synt"/>
    <property type="match status" value="1"/>
</dbReference>
<dbReference type="GO" id="GO:0004478">
    <property type="term" value="F:methionine adenosyltransferase activity"/>
    <property type="evidence" value="ECO:0007669"/>
    <property type="project" value="UniProtKB-UniRule"/>
</dbReference>
<comment type="cofactor">
    <cofactor evidence="10">
        <name>Mg(2+)</name>
        <dbReference type="ChEBI" id="CHEBI:18420"/>
    </cofactor>
    <text evidence="10">Binds 2 divalent ions per subunit.</text>
</comment>
<dbReference type="GO" id="GO:0005737">
    <property type="term" value="C:cytoplasm"/>
    <property type="evidence" value="ECO:0007669"/>
    <property type="project" value="UniProtKB-SubCell"/>
</dbReference>
<feature type="binding site" description="in other chain" evidence="10">
    <location>
        <position position="58"/>
    </location>
    <ligand>
        <name>L-methionine</name>
        <dbReference type="ChEBI" id="CHEBI:57844"/>
        <note>ligand shared between two neighboring subunits</note>
    </ligand>
</feature>
<reference evidence="18" key="1">
    <citation type="submission" date="2017-05" db="EMBL/GenBank/DDBJ databases">
        <authorList>
            <person name="Lin X."/>
        </authorList>
    </citation>
    <scope>NUCLEOTIDE SEQUENCE [LARGE SCALE GENOMIC DNA]</scope>
    <source>
        <strain evidence="18">JLT2012</strain>
    </source>
</reference>
<comment type="similarity">
    <text evidence="2 10 12">Belongs to the AdoMet synthase family.</text>
</comment>
<dbReference type="Gene3D" id="3.30.300.10">
    <property type="match status" value="3"/>
</dbReference>
<dbReference type="RefSeq" id="WP_088710934.1">
    <property type="nucleotide sequence ID" value="NZ_NFZT01000001.1"/>
</dbReference>
<dbReference type="FunFam" id="3.30.300.10:FF:000003">
    <property type="entry name" value="S-adenosylmethionine synthase"/>
    <property type="match status" value="1"/>
</dbReference>
<dbReference type="PROSITE" id="PS00377">
    <property type="entry name" value="ADOMET_SYNTHASE_2"/>
    <property type="match status" value="1"/>
</dbReference>
<feature type="region of interest" description="Disordered" evidence="13">
    <location>
        <begin position="1"/>
        <end position="21"/>
    </location>
</feature>
<feature type="domain" description="S-adenosylmethionine synthetase central" evidence="15">
    <location>
        <begin position="135"/>
        <end position="254"/>
    </location>
</feature>
<comment type="subcellular location">
    <subcellularLocation>
        <location evidence="10 11">Cytoplasm</location>
    </subcellularLocation>
</comment>
<dbReference type="InterPro" id="IPR022628">
    <property type="entry name" value="S-AdoMet_synt_N"/>
</dbReference>
<dbReference type="InterPro" id="IPR022630">
    <property type="entry name" value="S-AdoMet_synt_C"/>
</dbReference>
<dbReference type="SUPFAM" id="SSF55973">
    <property type="entry name" value="S-adenosylmethionine synthetase"/>
    <property type="match status" value="3"/>
</dbReference>
<comment type="subunit">
    <text evidence="10">Homotetramer; dimer of dimers.</text>
</comment>
<keyword evidence="4 10" id="KW-0808">Transferase</keyword>
<dbReference type="InterPro" id="IPR022631">
    <property type="entry name" value="ADOMET_SYNTHASE_CS"/>
</dbReference>
<evidence type="ECO:0000256" key="12">
    <source>
        <dbReference type="RuleBase" id="RU004462"/>
    </source>
</evidence>
<feature type="binding site" description="in other chain" evidence="10">
    <location>
        <begin position="184"/>
        <end position="186"/>
    </location>
    <ligand>
        <name>ATP</name>
        <dbReference type="ChEBI" id="CHEBI:30616"/>
        <note>ligand shared between two neighboring subunits</note>
    </ligand>
</feature>